<reference evidence="9" key="1">
    <citation type="submission" date="2021-06" db="EMBL/GenBank/DDBJ databases">
        <authorList>
            <person name="Hodson N. C."/>
            <person name="Mongue J. A."/>
            <person name="Jaron S. K."/>
        </authorList>
    </citation>
    <scope>NUCLEOTIDE SEQUENCE</scope>
</reference>
<evidence type="ECO:0000256" key="3">
    <source>
        <dbReference type="ARBA" id="ARBA00022737"/>
    </source>
</evidence>
<feature type="domain" description="C2H2-type" evidence="8">
    <location>
        <begin position="279"/>
        <end position="306"/>
    </location>
</feature>
<dbReference type="PANTHER" id="PTHR16515:SF66">
    <property type="entry name" value="C2H2-TYPE DOMAIN-CONTAINING PROTEIN"/>
    <property type="match status" value="1"/>
</dbReference>
<dbReference type="EMBL" id="CAJVCH010534307">
    <property type="protein sequence ID" value="CAG7824874.1"/>
    <property type="molecule type" value="Genomic_DNA"/>
</dbReference>
<keyword evidence="5" id="KW-0862">Zinc</keyword>
<keyword evidence="4 7" id="KW-0863">Zinc-finger</keyword>
<feature type="domain" description="C2H2-type" evidence="8">
    <location>
        <begin position="497"/>
        <end position="524"/>
    </location>
</feature>
<dbReference type="GO" id="GO:0010468">
    <property type="term" value="P:regulation of gene expression"/>
    <property type="evidence" value="ECO:0007669"/>
    <property type="project" value="TreeGrafter"/>
</dbReference>
<gene>
    <name evidence="9" type="ORF">AFUS01_LOCUS35010</name>
</gene>
<name>A0A8J2KWT7_9HEXA</name>
<dbReference type="Proteomes" id="UP000708208">
    <property type="component" value="Unassembled WGS sequence"/>
</dbReference>
<comment type="subcellular location">
    <subcellularLocation>
        <location evidence="1">Nucleus</location>
    </subcellularLocation>
</comment>
<evidence type="ECO:0000313" key="10">
    <source>
        <dbReference type="Proteomes" id="UP000708208"/>
    </source>
</evidence>
<dbReference type="InterPro" id="IPR013087">
    <property type="entry name" value="Znf_C2H2_type"/>
</dbReference>
<keyword evidence="2" id="KW-0479">Metal-binding</keyword>
<keyword evidence="3" id="KW-0677">Repeat</keyword>
<keyword evidence="6" id="KW-0539">Nucleus</keyword>
<evidence type="ECO:0000256" key="7">
    <source>
        <dbReference type="PROSITE-ProRule" id="PRU00042"/>
    </source>
</evidence>
<feature type="domain" description="C2H2-type" evidence="8">
    <location>
        <begin position="525"/>
        <end position="553"/>
    </location>
</feature>
<sequence length="605" mass="69595">MSSSEMDNLDLGNGTFLLHHEPDLELTTGEFFSSINNDTSQCLFCSNVIAGTPIINLNSQAPCQSSLDDFARLFKISRKTLFQGTNNYYESVLTNLPCVTCAVSIDDAVKLLDEIERLQAGLDAILNRLKSNLFNSYESRVTSGVLNEGKEKDVEIFQKTFIQCWSDCKVEVTPLGKQRQGIRRGKPNKSSFKRETFTDGNISQMSNQNLLEECLLDSFEPDDCINFPEEIITDLKPVLTKDHKTKKRLFANKRNEKSSLGKKGTMTNPKVEDLKDYPFVCKTCGKGYYLNHYLKVHERTHSEGRSLSCSQCSLKFYCNRSLRLHQVKMHGMSKASRSEAARKSLRGYNKNRRLEWFLCRHCHKKFDCKDLTTQDGKLRVINDDDITETFESFSDFRKHHFNHCQERPTEETHCDICGKDFTSGKMLEDHRTVFHTKEFPFYCEKCGVGKINKSALNKHMLVHTNAKNFHCPICLQSFKRNVQLKFHIMRHNNDLPFMCDLCGKRFTDKQKLKRHHETHSEDKKYPCPQCEKLFVSKSYVYHHIWDTHKKARRPKNSPSVVIKDPPVQEPSLLSSGITTTTTVSFIGLSSSNNMGFQVPTEITFI</sequence>
<organism evidence="9 10">
    <name type="scientific">Allacma fusca</name>
    <dbReference type="NCBI Taxonomy" id="39272"/>
    <lineage>
        <taxon>Eukaryota</taxon>
        <taxon>Metazoa</taxon>
        <taxon>Ecdysozoa</taxon>
        <taxon>Arthropoda</taxon>
        <taxon>Hexapoda</taxon>
        <taxon>Collembola</taxon>
        <taxon>Symphypleona</taxon>
        <taxon>Sminthuridae</taxon>
        <taxon>Allacma</taxon>
    </lineage>
</organism>
<evidence type="ECO:0000313" key="9">
    <source>
        <dbReference type="EMBL" id="CAG7824874.1"/>
    </source>
</evidence>
<dbReference type="PROSITE" id="PS50157">
    <property type="entry name" value="ZINC_FINGER_C2H2_2"/>
    <property type="match status" value="7"/>
</dbReference>
<evidence type="ECO:0000256" key="4">
    <source>
        <dbReference type="ARBA" id="ARBA00022771"/>
    </source>
</evidence>
<dbReference type="PANTHER" id="PTHR16515">
    <property type="entry name" value="PR DOMAIN ZINC FINGER PROTEIN"/>
    <property type="match status" value="1"/>
</dbReference>
<dbReference type="Pfam" id="PF13894">
    <property type="entry name" value="zf-C2H2_4"/>
    <property type="match status" value="1"/>
</dbReference>
<dbReference type="InterPro" id="IPR050331">
    <property type="entry name" value="Zinc_finger"/>
</dbReference>
<comment type="caution">
    <text evidence="9">The sequence shown here is derived from an EMBL/GenBank/DDBJ whole genome shotgun (WGS) entry which is preliminary data.</text>
</comment>
<dbReference type="FunFam" id="3.30.160.60:FF:000446">
    <property type="entry name" value="Zinc finger protein"/>
    <property type="match status" value="1"/>
</dbReference>
<feature type="domain" description="C2H2-type" evidence="8">
    <location>
        <begin position="412"/>
        <end position="440"/>
    </location>
</feature>
<dbReference type="SMART" id="SM00355">
    <property type="entry name" value="ZnF_C2H2"/>
    <property type="match status" value="7"/>
</dbReference>
<dbReference type="OrthoDB" id="6365676at2759"/>
<evidence type="ECO:0000259" key="8">
    <source>
        <dbReference type="PROSITE" id="PS50157"/>
    </source>
</evidence>
<feature type="domain" description="C2H2-type" evidence="8">
    <location>
        <begin position="441"/>
        <end position="468"/>
    </location>
</feature>
<feature type="domain" description="C2H2-type" evidence="8">
    <location>
        <begin position="469"/>
        <end position="496"/>
    </location>
</feature>
<dbReference type="GO" id="GO:0005634">
    <property type="term" value="C:nucleus"/>
    <property type="evidence" value="ECO:0007669"/>
    <property type="project" value="UniProtKB-SubCell"/>
</dbReference>
<protein>
    <recommendedName>
        <fullName evidence="8">C2H2-type domain-containing protein</fullName>
    </recommendedName>
</protein>
<dbReference type="GO" id="GO:0008270">
    <property type="term" value="F:zinc ion binding"/>
    <property type="evidence" value="ECO:0007669"/>
    <property type="project" value="UniProtKB-KW"/>
</dbReference>
<evidence type="ECO:0000256" key="5">
    <source>
        <dbReference type="ARBA" id="ARBA00022833"/>
    </source>
</evidence>
<evidence type="ECO:0000256" key="1">
    <source>
        <dbReference type="ARBA" id="ARBA00004123"/>
    </source>
</evidence>
<dbReference type="PROSITE" id="PS00028">
    <property type="entry name" value="ZINC_FINGER_C2H2_1"/>
    <property type="match status" value="6"/>
</dbReference>
<evidence type="ECO:0000256" key="2">
    <source>
        <dbReference type="ARBA" id="ARBA00022723"/>
    </source>
</evidence>
<dbReference type="AlphaFoldDB" id="A0A8J2KWT7"/>
<accession>A0A8J2KWT7</accession>
<dbReference type="Pfam" id="PF00096">
    <property type="entry name" value="zf-C2H2"/>
    <property type="match status" value="1"/>
</dbReference>
<dbReference type="GO" id="GO:0003677">
    <property type="term" value="F:DNA binding"/>
    <property type="evidence" value="ECO:0007669"/>
    <property type="project" value="UniProtKB-KW"/>
</dbReference>
<feature type="domain" description="C2H2-type" evidence="8">
    <location>
        <begin position="307"/>
        <end position="335"/>
    </location>
</feature>
<proteinExistence type="predicted"/>
<keyword evidence="10" id="KW-1185">Reference proteome</keyword>
<evidence type="ECO:0000256" key="6">
    <source>
        <dbReference type="ARBA" id="ARBA00023242"/>
    </source>
</evidence>